<dbReference type="SUPFAM" id="SSF64167">
    <property type="entry name" value="SurE-like"/>
    <property type="match status" value="1"/>
</dbReference>
<dbReference type="PANTHER" id="PTHR30457">
    <property type="entry name" value="5'-NUCLEOTIDASE SURE"/>
    <property type="match status" value="1"/>
</dbReference>
<evidence type="ECO:0000256" key="3">
    <source>
        <dbReference type="ARBA" id="ARBA00022801"/>
    </source>
</evidence>
<dbReference type="InterPro" id="IPR030048">
    <property type="entry name" value="SurE"/>
</dbReference>
<proteinExistence type="inferred from homology"/>
<gene>
    <name evidence="5" type="ORF">HanXRQr2_Chr13g0606891</name>
</gene>
<accession>A0A9K3EKD5</accession>
<dbReference type="AlphaFoldDB" id="A0A9K3EKD5"/>
<sequence>MVIVGVNKGPSRGHDMFSSSAVAGARQALISDVPSLSVSLNWKKSESQESHFKDAVSVVNAKYEYNYMQV</sequence>
<comment type="similarity">
    <text evidence="1">Belongs to the SurE nucleotidase family.</text>
</comment>
<keyword evidence="6" id="KW-1185">Reference proteome</keyword>
<keyword evidence="2" id="KW-0479">Metal-binding</keyword>
<evidence type="ECO:0000259" key="4">
    <source>
        <dbReference type="Pfam" id="PF01975"/>
    </source>
</evidence>
<dbReference type="InterPro" id="IPR036523">
    <property type="entry name" value="SurE-like_sf"/>
</dbReference>
<evidence type="ECO:0000313" key="5">
    <source>
        <dbReference type="EMBL" id="KAF5774978.1"/>
    </source>
</evidence>
<dbReference type="EMBL" id="MNCJ02000328">
    <property type="protein sequence ID" value="KAF5774978.1"/>
    <property type="molecule type" value="Genomic_DNA"/>
</dbReference>
<dbReference type="PANTHER" id="PTHR30457:SF5">
    <property type="entry name" value="OS01G0709400 PROTEIN"/>
    <property type="match status" value="1"/>
</dbReference>
<dbReference type="GO" id="GO:0046872">
    <property type="term" value="F:metal ion binding"/>
    <property type="evidence" value="ECO:0007669"/>
    <property type="project" value="UniProtKB-KW"/>
</dbReference>
<dbReference type="GO" id="GO:0008252">
    <property type="term" value="F:nucleotidase activity"/>
    <property type="evidence" value="ECO:0007669"/>
    <property type="project" value="InterPro"/>
</dbReference>
<protein>
    <submittedName>
        <fullName evidence="5">Survival protein SurE-like phosphatase/nucleotidase</fullName>
    </submittedName>
</protein>
<feature type="domain" description="Survival protein SurE-like phosphatase/nucleotidase" evidence="4">
    <location>
        <begin position="1"/>
        <end position="60"/>
    </location>
</feature>
<keyword evidence="3" id="KW-0378">Hydrolase</keyword>
<dbReference type="Proteomes" id="UP000215914">
    <property type="component" value="Unassembled WGS sequence"/>
</dbReference>
<dbReference type="Gene3D" id="3.40.1210.10">
    <property type="entry name" value="Survival protein SurE-like phosphatase/nucleotidase"/>
    <property type="match status" value="1"/>
</dbReference>
<name>A0A9K3EKD5_HELAN</name>
<reference evidence="5" key="2">
    <citation type="submission" date="2020-06" db="EMBL/GenBank/DDBJ databases">
        <title>Helianthus annuus Genome sequencing and assembly Release 2.</title>
        <authorList>
            <person name="Gouzy J."/>
            <person name="Langlade N."/>
            <person name="Munos S."/>
        </authorList>
    </citation>
    <scope>NUCLEOTIDE SEQUENCE</scope>
    <source>
        <tissue evidence="5">Leaves</tissue>
    </source>
</reference>
<reference evidence="5" key="1">
    <citation type="journal article" date="2017" name="Nature">
        <title>The sunflower genome provides insights into oil metabolism, flowering and Asterid evolution.</title>
        <authorList>
            <person name="Badouin H."/>
            <person name="Gouzy J."/>
            <person name="Grassa C.J."/>
            <person name="Murat F."/>
            <person name="Staton S.E."/>
            <person name="Cottret L."/>
            <person name="Lelandais-Briere C."/>
            <person name="Owens G.L."/>
            <person name="Carrere S."/>
            <person name="Mayjonade B."/>
            <person name="Legrand L."/>
            <person name="Gill N."/>
            <person name="Kane N.C."/>
            <person name="Bowers J.E."/>
            <person name="Hubner S."/>
            <person name="Bellec A."/>
            <person name="Berard A."/>
            <person name="Berges H."/>
            <person name="Blanchet N."/>
            <person name="Boniface M.C."/>
            <person name="Brunel D."/>
            <person name="Catrice O."/>
            <person name="Chaidir N."/>
            <person name="Claudel C."/>
            <person name="Donnadieu C."/>
            <person name="Faraut T."/>
            <person name="Fievet G."/>
            <person name="Helmstetter N."/>
            <person name="King M."/>
            <person name="Knapp S.J."/>
            <person name="Lai Z."/>
            <person name="Le Paslier M.C."/>
            <person name="Lippi Y."/>
            <person name="Lorenzon L."/>
            <person name="Mandel J.R."/>
            <person name="Marage G."/>
            <person name="Marchand G."/>
            <person name="Marquand E."/>
            <person name="Bret-Mestries E."/>
            <person name="Morien E."/>
            <person name="Nambeesan S."/>
            <person name="Nguyen T."/>
            <person name="Pegot-Espagnet P."/>
            <person name="Pouilly N."/>
            <person name="Raftis F."/>
            <person name="Sallet E."/>
            <person name="Schiex T."/>
            <person name="Thomas J."/>
            <person name="Vandecasteele C."/>
            <person name="Vares D."/>
            <person name="Vear F."/>
            <person name="Vautrin S."/>
            <person name="Crespi M."/>
            <person name="Mangin B."/>
            <person name="Burke J.M."/>
            <person name="Salse J."/>
            <person name="Munos S."/>
            <person name="Vincourt P."/>
            <person name="Rieseberg L.H."/>
            <person name="Langlade N.B."/>
        </authorList>
    </citation>
    <scope>NUCLEOTIDE SEQUENCE</scope>
    <source>
        <tissue evidence="5">Leaves</tissue>
    </source>
</reference>
<evidence type="ECO:0000256" key="2">
    <source>
        <dbReference type="ARBA" id="ARBA00022723"/>
    </source>
</evidence>
<dbReference type="Gramene" id="mRNA:HanXRQr2_Chr13g0606891">
    <property type="protein sequence ID" value="mRNA:HanXRQr2_Chr13g0606891"/>
    <property type="gene ID" value="HanXRQr2_Chr13g0606891"/>
</dbReference>
<evidence type="ECO:0000256" key="1">
    <source>
        <dbReference type="ARBA" id="ARBA00011062"/>
    </source>
</evidence>
<evidence type="ECO:0000313" key="6">
    <source>
        <dbReference type="Proteomes" id="UP000215914"/>
    </source>
</evidence>
<comment type="caution">
    <text evidence="5">The sequence shown here is derived from an EMBL/GenBank/DDBJ whole genome shotgun (WGS) entry which is preliminary data.</text>
</comment>
<dbReference type="Pfam" id="PF01975">
    <property type="entry name" value="SurE"/>
    <property type="match status" value="1"/>
</dbReference>
<dbReference type="InterPro" id="IPR002828">
    <property type="entry name" value="SurE-like_Pase/nucleotidase"/>
</dbReference>
<organism evidence="5 6">
    <name type="scientific">Helianthus annuus</name>
    <name type="common">Common sunflower</name>
    <dbReference type="NCBI Taxonomy" id="4232"/>
    <lineage>
        <taxon>Eukaryota</taxon>
        <taxon>Viridiplantae</taxon>
        <taxon>Streptophyta</taxon>
        <taxon>Embryophyta</taxon>
        <taxon>Tracheophyta</taxon>
        <taxon>Spermatophyta</taxon>
        <taxon>Magnoliopsida</taxon>
        <taxon>eudicotyledons</taxon>
        <taxon>Gunneridae</taxon>
        <taxon>Pentapetalae</taxon>
        <taxon>asterids</taxon>
        <taxon>campanulids</taxon>
        <taxon>Asterales</taxon>
        <taxon>Asteraceae</taxon>
        <taxon>Asteroideae</taxon>
        <taxon>Heliantheae alliance</taxon>
        <taxon>Heliantheae</taxon>
        <taxon>Helianthus</taxon>
    </lineage>
</organism>